<comment type="caution">
    <text evidence="2">The sequence shown here is derived from an EMBL/GenBank/DDBJ whole genome shotgun (WGS) entry which is preliminary data.</text>
</comment>
<dbReference type="SMART" id="SM00464">
    <property type="entry name" value="LON"/>
    <property type="match status" value="1"/>
</dbReference>
<protein>
    <submittedName>
        <fullName evidence="2">Putative ATP-dependent proteinase</fullName>
    </submittedName>
</protein>
<dbReference type="AlphaFoldDB" id="A4BAC8"/>
<dbReference type="HOGENOM" id="CLU_048359_0_1_6"/>
<dbReference type="InterPro" id="IPR003111">
    <property type="entry name" value="Lon_prtase_N"/>
</dbReference>
<dbReference type="InterPro" id="IPR015947">
    <property type="entry name" value="PUA-like_sf"/>
</dbReference>
<dbReference type="PROSITE" id="PS51787">
    <property type="entry name" value="LON_N"/>
    <property type="match status" value="1"/>
</dbReference>
<organism evidence="2 3">
    <name type="scientific">Reinekea blandensis MED297</name>
    <dbReference type="NCBI Taxonomy" id="314283"/>
    <lineage>
        <taxon>Bacteria</taxon>
        <taxon>Pseudomonadati</taxon>
        <taxon>Pseudomonadota</taxon>
        <taxon>Gammaproteobacteria</taxon>
        <taxon>Oceanospirillales</taxon>
        <taxon>Saccharospirillaceae</taxon>
        <taxon>Reinekea</taxon>
    </lineage>
</organism>
<gene>
    <name evidence="2" type="ORF">MED297_10251</name>
</gene>
<dbReference type="STRING" id="314283.MED297_10251"/>
<evidence type="ECO:0000313" key="2">
    <source>
        <dbReference type="EMBL" id="EAR10884.1"/>
    </source>
</evidence>
<dbReference type="Pfam" id="PF02190">
    <property type="entry name" value="LON_substr_bdg"/>
    <property type="match status" value="1"/>
</dbReference>
<dbReference type="SUPFAM" id="SSF88697">
    <property type="entry name" value="PUA domain-like"/>
    <property type="match status" value="1"/>
</dbReference>
<accession>A4BAC8</accession>
<keyword evidence="3" id="KW-1185">Reference proteome</keyword>
<dbReference type="Gene3D" id="2.30.130.40">
    <property type="entry name" value="LON domain-like"/>
    <property type="match status" value="1"/>
</dbReference>
<dbReference type="EMBL" id="AAOE01000002">
    <property type="protein sequence ID" value="EAR10884.1"/>
    <property type="molecule type" value="Genomic_DNA"/>
</dbReference>
<evidence type="ECO:0000259" key="1">
    <source>
        <dbReference type="PROSITE" id="PS51787"/>
    </source>
</evidence>
<reference evidence="2 3" key="1">
    <citation type="submission" date="2006-02" db="EMBL/GenBank/DDBJ databases">
        <authorList>
            <person name="Pinhassi J."/>
            <person name="Pedros-Alio C."/>
            <person name="Ferriera S."/>
            <person name="Johnson J."/>
            <person name="Kravitz S."/>
            <person name="Halpern A."/>
            <person name="Remington K."/>
            <person name="Beeson K."/>
            <person name="Tran B."/>
            <person name="Rogers Y.-H."/>
            <person name="Friedman R."/>
            <person name="Venter J.C."/>
        </authorList>
    </citation>
    <scope>NUCLEOTIDE SEQUENCE [LARGE SCALE GENOMIC DNA]</scope>
    <source>
        <strain evidence="2 3">MED297</strain>
    </source>
</reference>
<proteinExistence type="predicted"/>
<dbReference type="Proteomes" id="UP000005953">
    <property type="component" value="Unassembled WGS sequence"/>
</dbReference>
<dbReference type="PANTHER" id="PTHR46732">
    <property type="entry name" value="ATP-DEPENDENT PROTEASE LA (LON) DOMAIN PROTEIN"/>
    <property type="match status" value="1"/>
</dbReference>
<dbReference type="InterPro" id="IPR046336">
    <property type="entry name" value="Lon_prtase_N_sf"/>
</dbReference>
<feature type="domain" description="Lon N-terminal" evidence="1">
    <location>
        <begin position="8"/>
        <end position="217"/>
    </location>
</feature>
<dbReference type="PANTHER" id="PTHR46732:SF8">
    <property type="entry name" value="ATP-DEPENDENT PROTEASE LA (LON) DOMAIN PROTEIN"/>
    <property type="match status" value="1"/>
</dbReference>
<evidence type="ECO:0000313" key="3">
    <source>
        <dbReference type="Proteomes" id="UP000005953"/>
    </source>
</evidence>
<sequence length="220" mass="24886">MGADMTEIAVFPIPQCVAFPGTHFPLHVFEPRYRTMVEHCIETGLPLAICHVEKQVREAPKDQTLSEALNSNQATYRPVQLVTAGECRLHETLQDGRMMISVALDQRYRLDREVQALPFMIFDATPVDDDPMSPEEAHEAQLLKDKLMHRLLALTADSVEIQATLNSDTWIQKPVDAFSFELFSLLQTDPDIMQNLLEMRSPLARMKTALDLLSEVPAQL</sequence>
<name>A4BAC8_9GAMM</name>